<gene>
    <name evidence="2" type="ORF">H4W19_01205</name>
</gene>
<dbReference type="RefSeq" id="WP_185895687.1">
    <property type="nucleotide sequence ID" value="NZ_CP060028.1"/>
</dbReference>
<keyword evidence="1" id="KW-0472">Membrane</keyword>
<proteinExistence type="predicted"/>
<dbReference type="Proteomes" id="UP000515506">
    <property type="component" value="Chromosome"/>
</dbReference>
<reference evidence="2 3" key="1">
    <citation type="submission" date="2020-08" db="EMBL/GenBank/DDBJ databases">
        <title>Streptomycin resistant and MDR strain, P. mexicana.</title>
        <authorList>
            <person name="Ganesh-kumar S."/>
            <person name="Zhe T."/>
            <person name="Yu Z."/>
            <person name="Min Y."/>
        </authorList>
    </citation>
    <scope>NUCLEOTIDE SEQUENCE [LARGE SCALE GENOMIC DNA]</scope>
    <source>
        <strain evidence="2 3">GTZY</strain>
    </source>
</reference>
<organism evidence="2 3">
    <name type="scientific">Pseudoxanthomonas mexicana</name>
    <dbReference type="NCBI Taxonomy" id="128785"/>
    <lineage>
        <taxon>Bacteria</taxon>
        <taxon>Pseudomonadati</taxon>
        <taxon>Pseudomonadota</taxon>
        <taxon>Gammaproteobacteria</taxon>
        <taxon>Lysobacterales</taxon>
        <taxon>Lysobacteraceae</taxon>
        <taxon>Pseudoxanthomonas</taxon>
    </lineage>
</organism>
<keyword evidence="1" id="KW-0812">Transmembrane</keyword>
<evidence type="ECO:0000313" key="3">
    <source>
        <dbReference type="Proteomes" id="UP000515506"/>
    </source>
</evidence>
<name>A0ABX6RER2_PSEMX</name>
<feature type="transmembrane region" description="Helical" evidence="1">
    <location>
        <begin position="60"/>
        <end position="79"/>
    </location>
</feature>
<dbReference type="EMBL" id="CP060028">
    <property type="protein sequence ID" value="QND80464.1"/>
    <property type="molecule type" value="Genomic_DNA"/>
</dbReference>
<evidence type="ECO:0000313" key="2">
    <source>
        <dbReference type="EMBL" id="QND80464.1"/>
    </source>
</evidence>
<sequence>MTLFLAATMMFLLPLGFLALVAAAAGFFCTRLQPLILVAMAWGVGRFCAGLAAGEMFAPMLIPPMLLAFVFVVCASIALRRGMEHGYRLEAADRAATE</sequence>
<evidence type="ECO:0000256" key="1">
    <source>
        <dbReference type="SAM" id="Phobius"/>
    </source>
</evidence>
<accession>A0ABX6RER2</accession>
<feature type="transmembrane region" description="Helical" evidence="1">
    <location>
        <begin position="35"/>
        <end position="54"/>
    </location>
</feature>
<keyword evidence="1" id="KW-1133">Transmembrane helix</keyword>
<feature type="transmembrane region" description="Helical" evidence="1">
    <location>
        <begin position="6"/>
        <end position="28"/>
    </location>
</feature>
<keyword evidence="3" id="KW-1185">Reference proteome</keyword>
<protein>
    <submittedName>
        <fullName evidence="2">Uncharacterized protein</fullName>
    </submittedName>
</protein>